<evidence type="ECO:0000313" key="1">
    <source>
        <dbReference type="EMBL" id="THJ32144.1"/>
    </source>
</evidence>
<dbReference type="Proteomes" id="UP000306236">
    <property type="component" value="Unassembled WGS sequence"/>
</dbReference>
<dbReference type="EMBL" id="SSWX01000017">
    <property type="protein sequence ID" value="THJ32144.1"/>
    <property type="molecule type" value="Genomic_DNA"/>
</dbReference>
<sequence length="68" mass="7470">MSIDLGSGRIPIDTKIKLPLTWGMDIDKPWGLPVSTMFTKKQQLALDAFQGFSSGKSITESALEISRD</sequence>
<organism evidence="1 2">
    <name type="scientific">Lampropedia aestuarii</name>
    <dbReference type="NCBI Taxonomy" id="2562762"/>
    <lineage>
        <taxon>Bacteria</taxon>
        <taxon>Pseudomonadati</taxon>
        <taxon>Pseudomonadota</taxon>
        <taxon>Betaproteobacteria</taxon>
        <taxon>Burkholderiales</taxon>
        <taxon>Comamonadaceae</taxon>
        <taxon>Lampropedia</taxon>
    </lineage>
</organism>
<dbReference type="RefSeq" id="WP_136407089.1">
    <property type="nucleotide sequence ID" value="NZ_SSWX01000017.1"/>
</dbReference>
<accession>A0A4S5BIA5</accession>
<keyword evidence="2" id="KW-1185">Reference proteome</keyword>
<reference evidence="1 2" key="1">
    <citation type="submission" date="2019-04" db="EMBL/GenBank/DDBJ databases">
        <title>Lampropedia sp YIM MLB12 draf genome.</title>
        <authorList>
            <person name="Wang Y.-X."/>
        </authorList>
    </citation>
    <scope>NUCLEOTIDE SEQUENCE [LARGE SCALE GENOMIC DNA]</scope>
    <source>
        <strain evidence="1 2">YIM MLB12</strain>
    </source>
</reference>
<evidence type="ECO:0000313" key="2">
    <source>
        <dbReference type="Proteomes" id="UP000306236"/>
    </source>
</evidence>
<comment type="caution">
    <text evidence="1">The sequence shown here is derived from an EMBL/GenBank/DDBJ whole genome shotgun (WGS) entry which is preliminary data.</text>
</comment>
<proteinExistence type="predicted"/>
<gene>
    <name evidence="1" type="ORF">E8K88_12900</name>
</gene>
<dbReference type="AlphaFoldDB" id="A0A4S5BIA5"/>
<protein>
    <submittedName>
        <fullName evidence="1">Uncharacterized protein</fullName>
    </submittedName>
</protein>
<name>A0A4S5BIA5_9BURK</name>